<feature type="region of interest" description="Disordered" evidence="1">
    <location>
        <begin position="14"/>
        <end position="36"/>
    </location>
</feature>
<dbReference type="Proteomes" id="UP000784294">
    <property type="component" value="Unassembled WGS sequence"/>
</dbReference>
<name>A0A3S5CLD6_9PLAT</name>
<gene>
    <name evidence="2" type="ORF">PXEA_LOCUS24080</name>
</gene>
<feature type="compositionally biased region" description="Polar residues" evidence="1">
    <location>
        <begin position="14"/>
        <end position="35"/>
    </location>
</feature>
<evidence type="ECO:0000313" key="3">
    <source>
        <dbReference type="Proteomes" id="UP000784294"/>
    </source>
</evidence>
<dbReference type="EMBL" id="CAAALY010114049">
    <property type="protein sequence ID" value="VEL30640.1"/>
    <property type="molecule type" value="Genomic_DNA"/>
</dbReference>
<protein>
    <submittedName>
        <fullName evidence="2">Uncharacterized protein</fullName>
    </submittedName>
</protein>
<feature type="non-terminal residue" evidence="2">
    <location>
        <position position="1"/>
    </location>
</feature>
<sequence length="72" mass="7890">SRILILRHYRTHGNQADATYNHPGTSAQPSSTPLRQRSEDVCADQVGDGTGQKCHSLLPALGVHLLSHPQRH</sequence>
<keyword evidence="3" id="KW-1185">Reference proteome</keyword>
<dbReference type="AlphaFoldDB" id="A0A3S5CLD6"/>
<comment type="caution">
    <text evidence="2">The sequence shown here is derived from an EMBL/GenBank/DDBJ whole genome shotgun (WGS) entry which is preliminary data.</text>
</comment>
<reference evidence="2" key="1">
    <citation type="submission" date="2018-11" db="EMBL/GenBank/DDBJ databases">
        <authorList>
            <consortium name="Pathogen Informatics"/>
        </authorList>
    </citation>
    <scope>NUCLEOTIDE SEQUENCE</scope>
</reference>
<proteinExistence type="predicted"/>
<evidence type="ECO:0000256" key="1">
    <source>
        <dbReference type="SAM" id="MobiDB-lite"/>
    </source>
</evidence>
<accession>A0A3S5CLD6</accession>
<organism evidence="2 3">
    <name type="scientific">Protopolystoma xenopodis</name>
    <dbReference type="NCBI Taxonomy" id="117903"/>
    <lineage>
        <taxon>Eukaryota</taxon>
        <taxon>Metazoa</taxon>
        <taxon>Spiralia</taxon>
        <taxon>Lophotrochozoa</taxon>
        <taxon>Platyhelminthes</taxon>
        <taxon>Monogenea</taxon>
        <taxon>Polyopisthocotylea</taxon>
        <taxon>Polystomatidea</taxon>
        <taxon>Polystomatidae</taxon>
        <taxon>Protopolystoma</taxon>
    </lineage>
</organism>
<evidence type="ECO:0000313" key="2">
    <source>
        <dbReference type="EMBL" id="VEL30640.1"/>
    </source>
</evidence>